<dbReference type="InterPro" id="IPR050132">
    <property type="entry name" value="Gln/Glu-tRNA_Ligase"/>
</dbReference>
<dbReference type="Pfam" id="PF03950">
    <property type="entry name" value="tRNA-synt_1c_C"/>
    <property type="match status" value="1"/>
</dbReference>
<feature type="domain" description="Glutamyl/glutaminyl-tRNA synthetase class Ib catalytic" evidence="14">
    <location>
        <begin position="119"/>
        <end position="420"/>
    </location>
</feature>
<dbReference type="FunFam" id="3.90.800.10:FF:000001">
    <property type="entry name" value="Glutamine--tRNA ligase"/>
    <property type="match status" value="1"/>
</dbReference>
<evidence type="ECO:0000256" key="1">
    <source>
        <dbReference type="ARBA" id="ARBA00004496"/>
    </source>
</evidence>
<evidence type="ECO:0000256" key="7">
    <source>
        <dbReference type="ARBA" id="ARBA00022741"/>
    </source>
</evidence>
<dbReference type="Pfam" id="PF00749">
    <property type="entry name" value="tRNA-synt_1c"/>
    <property type="match status" value="1"/>
</dbReference>
<comment type="caution">
    <text evidence="17">The sequence shown here is derived from an EMBL/GenBank/DDBJ whole genome shotgun (WGS) entry which is preliminary data.</text>
</comment>
<dbReference type="NCBIfam" id="TIGR00463">
    <property type="entry name" value="gltX_arch"/>
    <property type="match status" value="1"/>
</dbReference>
<dbReference type="FunFam" id="3.40.50.620:FF:000037">
    <property type="entry name" value="Glutamine--tRNA ligase cytoplasmic"/>
    <property type="match status" value="1"/>
</dbReference>
<evidence type="ECO:0000256" key="6">
    <source>
        <dbReference type="ARBA" id="ARBA00022598"/>
    </source>
</evidence>
<dbReference type="EMBL" id="LXFE01001455">
    <property type="protein sequence ID" value="OLL23593.1"/>
    <property type="molecule type" value="Genomic_DNA"/>
</dbReference>
<dbReference type="STRING" id="1198029.A0A1U7LLY3"/>
<dbReference type="Pfam" id="PF20974">
    <property type="entry name" value="tRNA-synt_1c_C2"/>
    <property type="match status" value="1"/>
</dbReference>
<dbReference type="InterPro" id="IPR020059">
    <property type="entry name" value="Glu/Gln-tRNA-synth_Ib_codon-bd"/>
</dbReference>
<organism evidence="17 18">
    <name type="scientific">Neolecta irregularis (strain DAH-3)</name>
    <dbReference type="NCBI Taxonomy" id="1198029"/>
    <lineage>
        <taxon>Eukaryota</taxon>
        <taxon>Fungi</taxon>
        <taxon>Dikarya</taxon>
        <taxon>Ascomycota</taxon>
        <taxon>Taphrinomycotina</taxon>
        <taxon>Neolectales</taxon>
        <taxon>Neolectaceae</taxon>
        <taxon>Neolecta</taxon>
    </lineage>
</organism>
<reference evidence="17 18" key="1">
    <citation type="submission" date="2016-04" db="EMBL/GenBank/DDBJ databases">
        <title>Evolutionary innovation and constraint leading to complex multicellularity in the Ascomycota.</title>
        <authorList>
            <person name="Cisse O."/>
            <person name="Nguyen A."/>
            <person name="Hewitt D.A."/>
            <person name="Jedd G."/>
            <person name="Stajich J.E."/>
        </authorList>
    </citation>
    <scope>NUCLEOTIDE SEQUENCE [LARGE SCALE GENOMIC DNA]</scope>
    <source>
        <strain evidence="17 18">DAH-3</strain>
    </source>
</reference>
<keyword evidence="6 13" id="KW-0436">Ligase</keyword>
<dbReference type="InterPro" id="IPR011035">
    <property type="entry name" value="Ribosomal_bL25/Gln-tRNA_synth"/>
</dbReference>
<dbReference type="FunFam" id="1.10.1160.10:FF:000001">
    <property type="entry name" value="Glutamine--tRNA ligase"/>
    <property type="match status" value="1"/>
</dbReference>
<proteinExistence type="inferred from homology"/>
<dbReference type="Gene3D" id="1.10.1160.10">
    <property type="entry name" value="Glutamyl-trna Synthetase, Domain 2"/>
    <property type="match status" value="1"/>
</dbReference>
<keyword evidence="5" id="KW-0597">Phosphoprotein</keyword>
<dbReference type="PANTHER" id="PTHR43097">
    <property type="entry name" value="GLUTAMINE-TRNA LIGASE"/>
    <property type="match status" value="1"/>
</dbReference>
<dbReference type="InterPro" id="IPR020058">
    <property type="entry name" value="Glu/Gln-tRNA-synth_Ib_cat-dom"/>
</dbReference>
<evidence type="ECO:0000256" key="3">
    <source>
        <dbReference type="ARBA" id="ARBA00012835"/>
    </source>
</evidence>
<dbReference type="PROSITE" id="PS00178">
    <property type="entry name" value="AA_TRNA_LIGASE_I"/>
    <property type="match status" value="1"/>
</dbReference>
<dbReference type="InterPro" id="IPR020056">
    <property type="entry name" value="Rbsml_bL25/Gln-tRNA_synth_N"/>
</dbReference>
<dbReference type="SUPFAM" id="SSF52374">
    <property type="entry name" value="Nucleotidylyl transferase"/>
    <property type="match status" value="1"/>
</dbReference>
<keyword evidence="9 13" id="KW-0648">Protein biosynthesis</keyword>
<dbReference type="InterPro" id="IPR001412">
    <property type="entry name" value="aa-tRNA-synth_I_CS"/>
</dbReference>
<dbReference type="InterPro" id="IPR000924">
    <property type="entry name" value="Glu/Gln-tRNA-synth"/>
</dbReference>
<evidence type="ECO:0000256" key="5">
    <source>
        <dbReference type="ARBA" id="ARBA00022553"/>
    </source>
</evidence>
<dbReference type="FunFam" id="2.40.240.10:FF:000004">
    <property type="entry name" value="Glutamyl-tRNA synthetase, cytoplasmic"/>
    <property type="match status" value="1"/>
</dbReference>
<accession>A0A1U7LLY3</accession>
<dbReference type="HAMAP" id="MF_02076">
    <property type="entry name" value="Glu_tRNA_synth_type2"/>
    <property type="match status" value="1"/>
</dbReference>
<dbReference type="PANTHER" id="PTHR43097:SF5">
    <property type="entry name" value="GLUTAMATE--TRNA LIGASE"/>
    <property type="match status" value="1"/>
</dbReference>
<feature type="non-terminal residue" evidence="17">
    <location>
        <position position="1"/>
    </location>
</feature>
<dbReference type="SUPFAM" id="SSF47616">
    <property type="entry name" value="GST C-terminal domain-like"/>
    <property type="match status" value="1"/>
</dbReference>
<dbReference type="GO" id="GO:0005524">
    <property type="term" value="F:ATP binding"/>
    <property type="evidence" value="ECO:0007669"/>
    <property type="project" value="UniProtKB-KW"/>
</dbReference>
<evidence type="ECO:0000313" key="18">
    <source>
        <dbReference type="Proteomes" id="UP000186594"/>
    </source>
</evidence>
<evidence type="ECO:0000256" key="8">
    <source>
        <dbReference type="ARBA" id="ARBA00022840"/>
    </source>
</evidence>
<evidence type="ECO:0000259" key="15">
    <source>
        <dbReference type="Pfam" id="PF03950"/>
    </source>
</evidence>
<feature type="domain" description="Glutamyl/glutaminyl-tRNA synthetase class Ib anti-codon binding" evidence="15">
    <location>
        <begin position="423"/>
        <end position="515"/>
    </location>
</feature>
<dbReference type="GO" id="GO:1990825">
    <property type="term" value="F:sequence-specific mRNA binding"/>
    <property type="evidence" value="ECO:0007669"/>
    <property type="project" value="EnsemblFungi"/>
</dbReference>
<evidence type="ECO:0000256" key="10">
    <source>
        <dbReference type="ARBA" id="ARBA00023146"/>
    </source>
</evidence>
<dbReference type="Proteomes" id="UP000186594">
    <property type="component" value="Unassembled WGS sequence"/>
</dbReference>
<evidence type="ECO:0000259" key="14">
    <source>
        <dbReference type="Pfam" id="PF00749"/>
    </source>
</evidence>
<dbReference type="GO" id="GO:0005829">
    <property type="term" value="C:cytosol"/>
    <property type="evidence" value="ECO:0007669"/>
    <property type="project" value="TreeGrafter"/>
</dbReference>
<name>A0A1U7LLY3_NEOID</name>
<gene>
    <name evidence="17" type="ORF">NEOLI_005190</name>
</gene>
<comment type="catalytic activity">
    <reaction evidence="12">
        <text>tRNA(Glu) + L-glutamate + ATP = L-glutamyl-tRNA(Glu) + AMP + diphosphate</text>
        <dbReference type="Rhea" id="RHEA:23540"/>
        <dbReference type="Rhea" id="RHEA-COMP:9663"/>
        <dbReference type="Rhea" id="RHEA-COMP:9680"/>
        <dbReference type="ChEBI" id="CHEBI:29985"/>
        <dbReference type="ChEBI" id="CHEBI:30616"/>
        <dbReference type="ChEBI" id="CHEBI:33019"/>
        <dbReference type="ChEBI" id="CHEBI:78442"/>
        <dbReference type="ChEBI" id="CHEBI:78520"/>
        <dbReference type="ChEBI" id="CHEBI:456215"/>
        <dbReference type="EC" id="6.1.1.17"/>
    </reaction>
</comment>
<dbReference type="AlphaFoldDB" id="A0A1U7LLY3"/>
<evidence type="ECO:0000256" key="13">
    <source>
        <dbReference type="RuleBase" id="RU363037"/>
    </source>
</evidence>
<dbReference type="Gene3D" id="1.20.1050.10">
    <property type="match status" value="1"/>
</dbReference>
<keyword evidence="18" id="KW-1185">Reference proteome</keyword>
<dbReference type="GO" id="GO:0004818">
    <property type="term" value="F:glutamate-tRNA ligase activity"/>
    <property type="evidence" value="ECO:0007669"/>
    <property type="project" value="UniProtKB-EC"/>
</dbReference>
<dbReference type="Gene3D" id="3.40.50.620">
    <property type="entry name" value="HUPs"/>
    <property type="match status" value="1"/>
</dbReference>
<dbReference type="Gene3D" id="2.40.240.10">
    <property type="entry name" value="Ribosomal Protein L25, Chain P"/>
    <property type="match status" value="1"/>
</dbReference>
<evidence type="ECO:0000256" key="9">
    <source>
        <dbReference type="ARBA" id="ARBA00022917"/>
    </source>
</evidence>
<keyword evidence="8 13" id="KW-0067">ATP-binding</keyword>
<keyword evidence="10 13" id="KW-0030">Aminoacyl-tRNA synthetase</keyword>
<dbReference type="Gene3D" id="3.90.800.10">
    <property type="entry name" value="Glutamyl-tRNA Synthetase, Domain 3"/>
    <property type="match status" value="1"/>
</dbReference>
<feature type="domain" description="tRNA synthetases class I (E and Q) anti-codon binding" evidence="16">
    <location>
        <begin position="527"/>
        <end position="600"/>
    </location>
</feature>
<dbReference type="InterPro" id="IPR020061">
    <property type="entry name" value="Glu_tRNA_lig_a-bdl"/>
</dbReference>
<dbReference type="InterPro" id="IPR004526">
    <property type="entry name" value="Glu-tRNA-synth_arc/euk"/>
</dbReference>
<protein>
    <recommendedName>
        <fullName evidence="3">glutamate--tRNA ligase</fullName>
        <ecNumber evidence="3">6.1.1.17</ecNumber>
    </recommendedName>
    <alternativeName>
        <fullName evidence="11">Glutamyl-tRNA synthetase</fullName>
    </alternativeName>
</protein>
<keyword evidence="7 13" id="KW-0547">Nucleotide-binding</keyword>
<dbReference type="PRINTS" id="PR00987">
    <property type="entry name" value="TRNASYNTHGLU"/>
</dbReference>
<dbReference type="InterPro" id="IPR014729">
    <property type="entry name" value="Rossmann-like_a/b/a_fold"/>
</dbReference>
<sequence length="622" mass="71581">INEWLNFSESKLQTADFSIINTALKELDYHLTFRSVLVGYDITLADASIYSAIKENHVSLGAIKKNVLVNLSRWFRFMEAHPLVVEAIDPIVNLALFLSKKKSSVANYNINLQNAVDGHTRFPPEPSGYLHIGHAKAAILNRYFADYYHGKMILRFDDTNPTKEKALPLVQEAIKDDLKLLGIAPDQVSYSSDYFDKLYEFALQMIKEGKAYCDDTDMRNERMYGIGSKRRDRSIEENFAIFQAMKEATIEGLKNCLRAKISVDNPNKALRDPVIYRCNPQPHHRTGNQWKIYPTYDFACPIVDSIEGVTHALRTTEYTDRNPQYQWVLKALGLQKIPVWEFGRVNFIRTLLSKRKLQWFVDQGKVSGWDDARFPTVRGIRRRGMTIEALRAFILGQGPSKNIINMDWSSIWAMNKKVIDPVAPRYTALVRQDIVKVDIVNGPEIEYLDNKPLHKKNPSIGMKPVQYGRSIWLEQDDAASCKADEEITLMDWGNAFVRLIERDHNGKVYTLQLELHPGGDFKKTEKKVTWLMQSDACAVVKLYEFDHLITKSKLEENDKVEDFLTPVTEMLTDALADRNVKELHKGSIIQFERKGYYIVDQAWSDTKQEMVFYSVPDGRSKK</sequence>
<dbReference type="EC" id="6.1.1.17" evidence="3"/>
<evidence type="ECO:0000256" key="11">
    <source>
        <dbReference type="ARBA" id="ARBA00030865"/>
    </source>
</evidence>
<comment type="similarity">
    <text evidence="2">Belongs to the class-I aminoacyl-tRNA synthetase family. Glutamate--tRNA ligase type 2 subfamily.</text>
</comment>
<dbReference type="InterPro" id="IPR036282">
    <property type="entry name" value="Glutathione-S-Trfase_C_sf"/>
</dbReference>
<comment type="subcellular location">
    <subcellularLocation>
        <location evidence="1">Cytoplasm</location>
    </subcellularLocation>
</comment>
<dbReference type="GO" id="GO:0006424">
    <property type="term" value="P:glutamyl-tRNA aminoacylation"/>
    <property type="evidence" value="ECO:0007669"/>
    <property type="project" value="EnsemblFungi"/>
</dbReference>
<dbReference type="SUPFAM" id="SSF50715">
    <property type="entry name" value="Ribosomal protein L25-like"/>
    <property type="match status" value="1"/>
</dbReference>
<evidence type="ECO:0000256" key="2">
    <source>
        <dbReference type="ARBA" id="ARBA00008927"/>
    </source>
</evidence>
<evidence type="ECO:0000259" key="16">
    <source>
        <dbReference type="Pfam" id="PF20974"/>
    </source>
</evidence>
<evidence type="ECO:0000256" key="4">
    <source>
        <dbReference type="ARBA" id="ARBA00022490"/>
    </source>
</evidence>
<evidence type="ECO:0000256" key="12">
    <source>
        <dbReference type="ARBA" id="ARBA00048351"/>
    </source>
</evidence>
<evidence type="ECO:0000313" key="17">
    <source>
        <dbReference type="EMBL" id="OLL23593.1"/>
    </source>
</evidence>
<dbReference type="InterPro" id="IPR049437">
    <property type="entry name" value="tRNA-synt_1c_C2"/>
</dbReference>
<dbReference type="GO" id="GO:0005739">
    <property type="term" value="C:mitochondrion"/>
    <property type="evidence" value="ECO:0007669"/>
    <property type="project" value="EnsemblFungi"/>
</dbReference>
<dbReference type="OMA" id="CPVVDSH"/>
<dbReference type="GO" id="GO:0017102">
    <property type="term" value="C:methionyl glutamyl tRNA synthetase complex"/>
    <property type="evidence" value="ECO:0007669"/>
    <property type="project" value="EnsemblFungi"/>
</dbReference>
<keyword evidence="4" id="KW-0963">Cytoplasm</keyword>
<dbReference type="OrthoDB" id="10250478at2759"/>
<dbReference type="GO" id="GO:0010494">
    <property type="term" value="C:cytoplasmic stress granule"/>
    <property type="evidence" value="ECO:0007669"/>
    <property type="project" value="EnsemblFungi"/>
</dbReference>